<evidence type="ECO:0000256" key="2">
    <source>
        <dbReference type="SAM" id="SignalP"/>
    </source>
</evidence>
<feature type="signal peptide" evidence="2">
    <location>
        <begin position="1"/>
        <end position="20"/>
    </location>
</feature>
<evidence type="ECO:0000256" key="1">
    <source>
        <dbReference type="SAM" id="MobiDB-lite"/>
    </source>
</evidence>
<sequence>MFCVCVWSCACVCVCPTGQCKHKKRGKTKGCECEVLILDTFAFHSAPTYRSYQPEPDHDQGGPVGSVRYRYRG</sequence>
<organism evidence="3">
    <name type="scientific">Anopheles braziliensis</name>
    <dbReference type="NCBI Taxonomy" id="58242"/>
    <lineage>
        <taxon>Eukaryota</taxon>
        <taxon>Metazoa</taxon>
        <taxon>Ecdysozoa</taxon>
        <taxon>Arthropoda</taxon>
        <taxon>Hexapoda</taxon>
        <taxon>Insecta</taxon>
        <taxon>Pterygota</taxon>
        <taxon>Neoptera</taxon>
        <taxon>Endopterygota</taxon>
        <taxon>Diptera</taxon>
        <taxon>Nematocera</taxon>
        <taxon>Culicoidea</taxon>
        <taxon>Culicidae</taxon>
        <taxon>Anophelinae</taxon>
        <taxon>Anopheles</taxon>
    </lineage>
</organism>
<feature type="region of interest" description="Disordered" evidence="1">
    <location>
        <begin position="50"/>
        <end position="73"/>
    </location>
</feature>
<dbReference type="EMBL" id="GGFM01010368">
    <property type="protein sequence ID" value="MBW31119.1"/>
    <property type="molecule type" value="Transcribed_RNA"/>
</dbReference>
<evidence type="ECO:0000313" key="3">
    <source>
        <dbReference type="EMBL" id="MBW31119.1"/>
    </source>
</evidence>
<proteinExistence type="predicted"/>
<reference evidence="3" key="1">
    <citation type="submission" date="2018-01" db="EMBL/GenBank/DDBJ databases">
        <title>An insight into the sialome of Amazonian anophelines.</title>
        <authorList>
            <person name="Ribeiro J.M."/>
            <person name="Scarpassa V."/>
            <person name="Calvo E."/>
        </authorList>
    </citation>
    <scope>NUCLEOTIDE SEQUENCE</scope>
    <source>
        <tissue evidence="3">Salivary glands</tissue>
    </source>
</reference>
<protein>
    <submittedName>
        <fullName evidence="3">Putative secreted peptide</fullName>
    </submittedName>
</protein>
<keyword evidence="2" id="KW-0732">Signal</keyword>
<dbReference type="AlphaFoldDB" id="A0A2M3ZRF8"/>
<feature type="chain" id="PRO_5014792047" evidence="2">
    <location>
        <begin position="21"/>
        <end position="73"/>
    </location>
</feature>
<accession>A0A2M3ZRF8</accession>
<name>A0A2M3ZRF8_9DIPT</name>